<proteinExistence type="predicted"/>
<organism evidence="1 2">
    <name type="scientific">Diphasiastrum complanatum</name>
    <name type="common">Issler's clubmoss</name>
    <name type="synonym">Lycopodium complanatum</name>
    <dbReference type="NCBI Taxonomy" id="34168"/>
    <lineage>
        <taxon>Eukaryota</taxon>
        <taxon>Viridiplantae</taxon>
        <taxon>Streptophyta</taxon>
        <taxon>Embryophyta</taxon>
        <taxon>Tracheophyta</taxon>
        <taxon>Lycopodiopsida</taxon>
        <taxon>Lycopodiales</taxon>
        <taxon>Lycopodiaceae</taxon>
        <taxon>Lycopodioideae</taxon>
        <taxon>Diphasiastrum</taxon>
    </lineage>
</organism>
<name>A0ACC2C404_DIPCM</name>
<sequence>MATVTHRLSSTSSPLFHHSHPHTLFQHKRSFSIPARRNKQASLIQCYGLCFAHKDHHFRRSFLVASCPSSCDCRTAVQKGRFLLHTGRNSHVKFQVSRSRIIAQALPSAGSAAIAIVIVGAAVVVLSRLKKDGTQGFQLQKKECEICKGSGICSSCSGEGFLLKNLSPEAAAKARAGAKDAATRYTAGLPNKWRYCTACSGSRNCLACEGRGWLD</sequence>
<evidence type="ECO:0000313" key="1">
    <source>
        <dbReference type="EMBL" id="KAJ7536716.1"/>
    </source>
</evidence>
<reference evidence="2" key="1">
    <citation type="journal article" date="2024" name="Proc. Natl. Acad. Sci. U.S.A.">
        <title>Extraordinary preservation of gene collinearity over three hundred million years revealed in homosporous lycophytes.</title>
        <authorList>
            <person name="Li C."/>
            <person name="Wickell D."/>
            <person name="Kuo L.Y."/>
            <person name="Chen X."/>
            <person name="Nie B."/>
            <person name="Liao X."/>
            <person name="Peng D."/>
            <person name="Ji J."/>
            <person name="Jenkins J."/>
            <person name="Williams M."/>
            <person name="Shu S."/>
            <person name="Plott C."/>
            <person name="Barry K."/>
            <person name="Rajasekar S."/>
            <person name="Grimwood J."/>
            <person name="Han X."/>
            <person name="Sun S."/>
            <person name="Hou Z."/>
            <person name="He W."/>
            <person name="Dai G."/>
            <person name="Sun C."/>
            <person name="Schmutz J."/>
            <person name="Leebens-Mack J.H."/>
            <person name="Li F.W."/>
            <person name="Wang L."/>
        </authorList>
    </citation>
    <scope>NUCLEOTIDE SEQUENCE [LARGE SCALE GENOMIC DNA]</scope>
    <source>
        <strain evidence="2">cv. PW_Plant_1</strain>
    </source>
</reference>
<dbReference type="EMBL" id="CM055103">
    <property type="protein sequence ID" value="KAJ7536716.1"/>
    <property type="molecule type" value="Genomic_DNA"/>
</dbReference>
<comment type="caution">
    <text evidence="1">The sequence shown here is derived from an EMBL/GenBank/DDBJ whole genome shotgun (WGS) entry which is preliminary data.</text>
</comment>
<dbReference type="Proteomes" id="UP001162992">
    <property type="component" value="Chromosome 12"/>
</dbReference>
<gene>
    <name evidence="1" type="ORF">O6H91_12G079100</name>
</gene>
<accession>A0ACC2C404</accession>
<protein>
    <submittedName>
        <fullName evidence="1">Uncharacterized protein</fullName>
    </submittedName>
</protein>
<evidence type="ECO:0000313" key="2">
    <source>
        <dbReference type="Proteomes" id="UP001162992"/>
    </source>
</evidence>
<keyword evidence="2" id="KW-1185">Reference proteome</keyword>